<evidence type="ECO:0000313" key="2">
    <source>
        <dbReference type="Proteomes" id="UP000680158"/>
    </source>
</evidence>
<reference evidence="1 2" key="1">
    <citation type="submission" date="2021-04" db="EMBL/GenBank/DDBJ databases">
        <title>novel species isolated from subtropical streams in China.</title>
        <authorList>
            <person name="Lu H."/>
        </authorList>
    </citation>
    <scope>NUCLEOTIDE SEQUENCE [LARGE SCALE GENOMIC DNA]</scope>
    <source>
        <strain evidence="1 2">BYS107W</strain>
    </source>
</reference>
<gene>
    <name evidence="1" type="ORF">KDM92_05735</name>
</gene>
<keyword evidence="2" id="KW-1185">Reference proteome</keyword>
<sequence>MNKIPAEELDLLTFFECEPKLRDEDVPWVYNDAAYEFSLNEISLS</sequence>
<dbReference type="Proteomes" id="UP000680158">
    <property type="component" value="Unassembled WGS sequence"/>
</dbReference>
<comment type="caution">
    <text evidence="1">The sequence shown here is derived from an EMBL/GenBank/DDBJ whole genome shotgun (WGS) entry which is preliminary data.</text>
</comment>
<protein>
    <submittedName>
        <fullName evidence="1">Uncharacterized protein</fullName>
    </submittedName>
</protein>
<accession>A0A941I3J4</accession>
<evidence type="ECO:0000313" key="1">
    <source>
        <dbReference type="EMBL" id="MBR7746074.1"/>
    </source>
</evidence>
<name>A0A941I3J4_9BURK</name>
<dbReference type="EMBL" id="JAGSPM010000003">
    <property type="protein sequence ID" value="MBR7746074.1"/>
    <property type="molecule type" value="Genomic_DNA"/>
</dbReference>
<organism evidence="1 2">
    <name type="scientific">Undibacterium baiyunense</name>
    <dbReference type="NCBI Taxonomy" id="2828731"/>
    <lineage>
        <taxon>Bacteria</taxon>
        <taxon>Pseudomonadati</taxon>
        <taxon>Pseudomonadota</taxon>
        <taxon>Betaproteobacteria</taxon>
        <taxon>Burkholderiales</taxon>
        <taxon>Oxalobacteraceae</taxon>
        <taxon>Undibacterium</taxon>
    </lineage>
</organism>
<dbReference type="AlphaFoldDB" id="A0A941I3J4"/>
<dbReference type="RefSeq" id="WP_212683449.1">
    <property type="nucleotide sequence ID" value="NZ_JAGSPM010000003.1"/>
</dbReference>
<proteinExistence type="predicted"/>